<sequence length="533" mass="60934">MMFNSTFRSTCLGLLSAGLLSFAIALPAAGQKKLVNTIKLNKRELLGAALQLKNGDVALFVSKPKESTVRVLLLNADGKLRWEKPLTKMQNIFFKDSEGLATLLNGTPIEDYYPTLDPLEVFATGNTLYAAEVINKDLFQNDKKDKVDAHNILLQRLDSTGAIKRHVLTYADIPQATAVTSAFSYFENNVFYQISRERNYRKDTDDFFLNSFDLSGKNTLRVRLPLARPSNSKWVPEFIEDWHVLSRYKGITYLYRRYKSTEGATADRFIEQRFELLGFDNQGNLAARIQPELDLGPYRIVDKNAHEPSFYIDEANDNIVFCGVYQKTTKSKLLTNPTTEGFYLEKYSLQGKLLSHQQVIYAEALSDKHKPLAKQFLGTDDVTIIPDNITNNIAAEVKISDGYVTMYFDQNLKFEKSVFVTTKERNKVSKHTWKQYKLASTFKNLSYNQRVPYFQGLTYYGLRQKEPMMGETLPIYYFKGSSPLYSTMSANLSKEHENNHIRYYIGRPTSNATSLLVDYTDQNDGVINVYTIK</sequence>
<evidence type="ECO:0000256" key="1">
    <source>
        <dbReference type="SAM" id="SignalP"/>
    </source>
</evidence>
<dbReference type="Proteomes" id="UP000831785">
    <property type="component" value="Chromosome"/>
</dbReference>
<accession>A0ABY4F5W3</accession>
<dbReference type="RefSeq" id="WP_244715691.1">
    <property type="nucleotide sequence ID" value="NZ_CP095049.1"/>
</dbReference>
<organism evidence="2 3">
    <name type="scientific">Hymenobacter cellulosivorans</name>
    <dbReference type="NCBI Taxonomy" id="2932249"/>
    <lineage>
        <taxon>Bacteria</taxon>
        <taxon>Pseudomonadati</taxon>
        <taxon>Bacteroidota</taxon>
        <taxon>Cytophagia</taxon>
        <taxon>Cytophagales</taxon>
        <taxon>Hymenobacteraceae</taxon>
        <taxon>Hymenobacter</taxon>
    </lineage>
</organism>
<feature type="chain" id="PRO_5045975010" evidence="1">
    <location>
        <begin position="26"/>
        <end position="533"/>
    </location>
</feature>
<feature type="signal peptide" evidence="1">
    <location>
        <begin position="1"/>
        <end position="25"/>
    </location>
</feature>
<keyword evidence="3" id="KW-1185">Reference proteome</keyword>
<evidence type="ECO:0000313" key="2">
    <source>
        <dbReference type="EMBL" id="UOQ52059.1"/>
    </source>
</evidence>
<evidence type="ECO:0000313" key="3">
    <source>
        <dbReference type="Proteomes" id="UP000831785"/>
    </source>
</evidence>
<proteinExistence type="predicted"/>
<protein>
    <submittedName>
        <fullName evidence="2">Uncharacterized protein</fullName>
    </submittedName>
</protein>
<dbReference type="EMBL" id="CP095049">
    <property type="protein sequence ID" value="UOQ52059.1"/>
    <property type="molecule type" value="Genomic_DNA"/>
</dbReference>
<keyword evidence="1" id="KW-0732">Signal</keyword>
<name>A0ABY4F5W3_9BACT</name>
<reference evidence="2 3" key="1">
    <citation type="submission" date="2022-04" db="EMBL/GenBank/DDBJ databases">
        <title>Hymenobacter sp. isolated from the air.</title>
        <authorList>
            <person name="Won M."/>
            <person name="Lee C.-M."/>
            <person name="Woen H.-Y."/>
            <person name="Kwon S.-W."/>
        </authorList>
    </citation>
    <scope>NUCLEOTIDE SEQUENCE [LARGE SCALE GENOMIC DNA]</scope>
    <source>
        <strain evidence="3">5116 S-27</strain>
    </source>
</reference>
<gene>
    <name evidence="2" type="ORF">MUN80_20125</name>
</gene>